<accession>A0AA49GU71</accession>
<feature type="transmembrane region" description="Helical" evidence="7">
    <location>
        <begin position="456"/>
        <end position="475"/>
    </location>
</feature>
<feature type="transmembrane region" description="Helical" evidence="7">
    <location>
        <begin position="114"/>
        <end position="130"/>
    </location>
</feature>
<evidence type="ECO:0000313" key="9">
    <source>
        <dbReference type="EMBL" id="WKN39540.1"/>
    </source>
</evidence>
<feature type="transmembrane region" description="Helical" evidence="7">
    <location>
        <begin position="487"/>
        <end position="507"/>
    </location>
</feature>
<dbReference type="PROSITE" id="PS01271">
    <property type="entry name" value="NA_SULFATE"/>
    <property type="match status" value="1"/>
</dbReference>
<feature type="transmembrane region" description="Helical" evidence="7">
    <location>
        <begin position="427"/>
        <end position="444"/>
    </location>
</feature>
<sequence>MSTDAMITLGVIAGAIILFATEIISIDLVALLIMVTLILTGVISPEEGVDGFSNKATITVAFMFILSAALLKTGALQLMSQRLSRIFRYNFSTGVILMMLVIAAISAFINNTPVVAMFIPAVMQIAHSSGQSPAKMLIPVSFASIFGGTCTLIGTSTNILVSGIAEKAGEAPISMFEMTPMGLLFLIAGIGYMVFVGVRWLPDRREEKDLTTKFGMRNYLTELELLGSMDSIGKKIMDSTLVQELEMDIIEVRRNGSKFTLPPGDFVLQEHDILKVRCDVSKIKSLKDRAKILVTSPVKIGDDDLKGKNSTLVEMVITANSEVEGRTLREIDFRRRYRAVPLAIKHRQEVLHEQLYEVKLKAGDVILAEVKNHYIKELKRMENEQDAPFVLLSEDTMADFDQKKFIIVTAVMLSVVMLAAVEVLDIMVGTIAGVVFLILLNILSMKEAYEAISWKVVFLLAGALSLGTAMTNTHLDQWLADALVNHLGQWGPIAIVSGLYLVTSLLTEIMSNNATAALLAPIAIATAHTLGLSPIPFLMAITFAASASFMTPVGYQTNTMVYSAGQYKFMDFIKVGTLLNILFWILATIFIPIVYHF</sequence>
<dbReference type="PROSITE" id="PS51202">
    <property type="entry name" value="RCK_C"/>
    <property type="match status" value="2"/>
</dbReference>
<proteinExistence type="predicted"/>
<evidence type="ECO:0000256" key="6">
    <source>
        <dbReference type="ARBA" id="ARBA00023136"/>
    </source>
</evidence>
<dbReference type="InterPro" id="IPR031312">
    <property type="entry name" value="Na/sul_symport_CS"/>
</dbReference>
<dbReference type="InterPro" id="IPR004680">
    <property type="entry name" value="Cit_transptr-like_dom"/>
</dbReference>
<feature type="transmembrane region" description="Helical" evidence="7">
    <location>
        <begin position="137"/>
        <end position="161"/>
    </location>
</feature>
<keyword evidence="6 7" id="KW-0472">Membrane</keyword>
<evidence type="ECO:0000256" key="4">
    <source>
        <dbReference type="ARBA" id="ARBA00022737"/>
    </source>
</evidence>
<protein>
    <submittedName>
        <fullName evidence="9">SLC13 family permease</fullName>
    </submittedName>
</protein>
<dbReference type="AlphaFoldDB" id="A0AA49GU71"/>
<dbReference type="GO" id="GO:0005886">
    <property type="term" value="C:plasma membrane"/>
    <property type="evidence" value="ECO:0007669"/>
    <property type="project" value="TreeGrafter"/>
</dbReference>
<dbReference type="EMBL" id="CP120682">
    <property type="protein sequence ID" value="WKN39540.1"/>
    <property type="molecule type" value="Genomic_DNA"/>
</dbReference>
<dbReference type="SUPFAM" id="SSF116726">
    <property type="entry name" value="TrkA C-terminal domain-like"/>
    <property type="match status" value="2"/>
</dbReference>
<dbReference type="InterPro" id="IPR006037">
    <property type="entry name" value="RCK_C"/>
</dbReference>
<dbReference type="PANTHER" id="PTHR43652">
    <property type="entry name" value="BASIC AMINO ACID ANTIPORTER YFCC-RELATED"/>
    <property type="match status" value="1"/>
</dbReference>
<keyword evidence="2" id="KW-0813">Transport</keyword>
<evidence type="ECO:0000259" key="8">
    <source>
        <dbReference type="PROSITE" id="PS51202"/>
    </source>
</evidence>
<keyword evidence="5 7" id="KW-1133">Transmembrane helix</keyword>
<dbReference type="GO" id="GO:0008324">
    <property type="term" value="F:monoatomic cation transmembrane transporter activity"/>
    <property type="evidence" value="ECO:0007669"/>
    <property type="project" value="InterPro"/>
</dbReference>
<feature type="transmembrane region" description="Helical" evidence="7">
    <location>
        <begin position="575"/>
        <end position="595"/>
    </location>
</feature>
<feature type="domain" description="RCK C-terminal" evidence="8">
    <location>
        <begin position="208"/>
        <end position="292"/>
    </location>
</feature>
<feature type="transmembrane region" description="Helical" evidence="7">
    <location>
        <begin position="56"/>
        <end position="75"/>
    </location>
</feature>
<dbReference type="Pfam" id="PF03600">
    <property type="entry name" value="CitMHS"/>
    <property type="match status" value="1"/>
</dbReference>
<dbReference type="Pfam" id="PF02080">
    <property type="entry name" value="TrkA_C"/>
    <property type="match status" value="1"/>
</dbReference>
<feature type="transmembrane region" description="Helical" evidence="7">
    <location>
        <begin position="405"/>
        <end position="421"/>
    </location>
</feature>
<comment type="subcellular location">
    <subcellularLocation>
        <location evidence="1">Membrane</location>
        <topology evidence="1">Multi-pass membrane protein</topology>
    </subcellularLocation>
</comment>
<keyword evidence="4" id="KW-0677">Repeat</keyword>
<evidence type="ECO:0000256" key="1">
    <source>
        <dbReference type="ARBA" id="ARBA00004141"/>
    </source>
</evidence>
<evidence type="ECO:0000256" key="7">
    <source>
        <dbReference type="SAM" id="Phobius"/>
    </source>
</evidence>
<dbReference type="Gene3D" id="3.30.70.1450">
    <property type="entry name" value="Regulator of K+ conductance, C-terminal domain"/>
    <property type="match status" value="2"/>
</dbReference>
<dbReference type="PANTHER" id="PTHR43652:SF2">
    <property type="entry name" value="BASIC AMINO ACID ANTIPORTER YFCC-RELATED"/>
    <property type="match status" value="1"/>
</dbReference>
<keyword evidence="3 7" id="KW-0812">Transmembrane</keyword>
<name>A0AA49GU71_9BACT</name>
<gene>
    <name evidence="9" type="ORF">K4G66_12640</name>
</gene>
<dbReference type="InterPro" id="IPR036721">
    <property type="entry name" value="RCK_C_sf"/>
</dbReference>
<reference evidence="9" key="1">
    <citation type="journal article" date="2023" name="Comput. Struct. Biotechnol. J.">
        <title>Discovery of a novel marine Bacteroidetes with a rich repertoire of carbohydrate-active enzymes.</title>
        <authorList>
            <person name="Chen B."/>
            <person name="Liu G."/>
            <person name="Chen Q."/>
            <person name="Wang H."/>
            <person name="Liu L."/>
            <person name="Tang K."/>
        </authorList>
    </citation>
    <scope>NUCLEOTIDE SEQUENCE</scope>
    <source>
        <strain evidence="9">TK19036</strain>
    </source>
</reference>
<dbReference type="InterPro" id="IPR051679">
    <property type="entry name" value="DASS-Related_Transporters"/>
</dbReference>
<evidence type="ECO:0000256" key="3">
    <source>
        <dbReference type="ARBA" id="ARBA00022692"/>
    </source>
</evidence>
<evidence type="ECO:0000256" key="2">
    <source>
        <dbReference type="ARBA" id="ARBA00022448"/>
    </source>
</evidence>
<feature type="transmembrane region" description="Helical" evidence="7">
    <location>
        <begin position="87"/>
        <end position="108"/>
    </location>
</feature>
<feature type="transmembrane region" description="Helical" evidence="7">
    <location>
        <begin position="181"/>
        <end position="201"/>
    </location>
</feature>
<feature type="transmembrane region" description="Helical" evidence="7">
    <location>
        <begin position="12"/>
        <end position="44"/>
    </location>
</feature>
<organism evidence="9">
    <name type="scientific">Roseihalotalea indica</name>
    <dbReference type="NCBI Taxonomy" id="2867963"/>
    <lineage>
        <taxon>Bacteria</taxon>
        <taxon>Pseudomonadati</taxon>
        <taxon>Bacteroidota</taxon>
        <taxon>Cytophagia</taxon>
        <taxon>Cytophagales</taxon>
        <taxon>Catalimonadaceae</taxon>
        <taxon>Roseihalotalea</taxon>
    </lineage>
</organism>
<feature type="transmembrane region" description="Helical" evidence="7">
    <location>
        <begin position="537"/>
        <end position="555"/>
    </location>
</feature>
<reference evidence="9" key="2">
    <citation type="journal article" date="2024" name="Antonie Van Leeuwenhoek">
        <title>Roseihalotalea indica gen. nov., sp. nov., a halophilic Bacteroidetes from mesopelagic Southwest Indian Ocean with higher carbohydrate metabolic potential.</title>
        <authorList>
            <person name="Chen B."/>
            <person name="Zhang M."/>
            <person name="Lin D."/>
            <person name="Ye J."/>
            <person name="Tang K."/>
        </authorList>
    </citation>
    <scope>NUCLEOTIDE SEQUENCE</scope>
    <source>
        <strain evidence="9">TK19036</strain>
    </source>
</reference>
<dbReference type="GO" id="GO:0006813">
    <property type="term" value="P:potassium ion transport"/>
    <property type="evidence" value="ECO:0007669"/>
    <property type="project" value="InterPro"/>
</dbReference>
<feature type="domain" description="RCK C-terminal" evidence="8">
    <location>
        <begin position="300"/>
        <end position="384"/>
    </location>
</feature>
<evidence type="ECO:0000256" key="5">
    <source>
        <dbReference type="ARBA" id="ARBA00022989"/>
    </source>
</evidence>